<dbReference type="PANTHER" id="PTHR43684:SF4">
    <property type="entry name" value="ENOYL-COA HYDRATASE_ISOMERASE FAMILY PROTEIN (AFU_ORTHOLOGUE AFUA_1G01890)"/>
    <property type="match status" value="1"/>
</dbReference>
<comment type="similarity">
    <text evidence="1">Belongs to the enoyl-CoA hydratase/isomerase family.</text>
</comment>
<name>A0A1B1UBJ0_9BRAD</name>
<organism evidence="2 3">
    <name type="scientific">Bradyrhizobium icense</name>
    <dbReference type="NCBI Taxonomy" id="1274631"/>
    <lineage>
        <taxon>Bacteria</taxon>
        <taxon>Pseudomonadati</taxon>
        <taxon>Pseudomonadota</taxon>
        <taxon>Alphaproteobacteria</taxon>
        <taxon>Hyphomicrobiales</taxon>
        <taxon>Nitrobacteraceae</taxon>
        <taxon>Bradyrhizobium</taxon>
    </lineage>
</organism>
<evidence type="ECO:0000256" key="1">
    <source>
        <dbReference type="ARBA" id="ARBA00005254"/>
    </source>
</evidence>
<dbReference type="Pfam" id="PF00378">
    <property type="entry name" value="ECH_1"/>
    <property type="match status" value="1"/>
</dbReference>
<evidence type="ECO:0000313" key="3">
    <source>
        <dbReference type="Proteomes" id="UP000092839"/>
    </source>
</evidence>
<dbReference type="KEGG" id="bic:LMTR13_08000"/>
<dbReference type="GO" id="GO:0003824">
    <property type="term" value="F:catalytic activity"/>
    <property type="evidence" value="ECO:0007669"/>
    <property type="project" value="UniProtKB-ARBA"/>
</dbReference>
<dbReference type="InterPro" id="IPR029045">
    <property type="entry name" value="ClpP/crotonase-like_dom_sf"/>
</dbReference>
<protein>
    <submittedName>
        <fullName evidence="2">Enoyl-CoA hydratase</fullName>
    </submittedName>
</protein>
<dbReference type="SUPFAM" id="SSF52096">
    <property type="entry name" value="ClpP/crotonase"/>
    <property type="match status" value="1"/>
</dbReference>
<dbReference type="Gene3D" id="3.90.226.10">
    <property type="entry name" value="2-enoyl-CoA Hydratase, Chain A, domain 1"/>
    <property type="match status" value="1"/>
</dbReference>
<dbReference type="EMBL" id="CP016428">
    <property type="protein sequence ID" value="ANW00135.1"/>
    <property type="molecule type" value="Genomic_DNA"/>
</dbReference>
<dbReference type="Proteomes" id="UP000092839">
    <property type="component" value="Chromosome"/>
</dbReference>
<dbReference type="InterPro" id="IPR051053">
    <property type="entry name" value="ECH/Chromodomain_protein"/>
</dbReference>
<dbReference type="OrthoDB" id="9781757at2"/>
<dbReference type="InterPro" id="IPR001753">
    <property type="entry name" value="Enoyl-CoA_hydra/iso"/>
</dbReference>
<gene>
    <name evidence="2" type="ORF">LMTR13_08000</name>
</gene>
<keyword evidence="3" id="KW-1185">Reference proteome</keyword>
<dbReference type="PANTHER" id="PTHR43684">
    <property type="match status" value="1"/>
</dbReference>
<reference evidence="2 3" key="1">
    <citation type="submission" date="2016-07" db="EMBL/GenBank/DDBJ databases">
        <title>Complete genome sequence of Bradyrhizobium icense LMTR 13T, a potential inoculant strain isolated from lima bean (Phaseolus lunatus) in Peru.</title>
        <authorList>
            <person name="Ormeno-Orrillo E."/>
            <person name="Duran D."/>
            <person name="Rogel M.A."/>
            <person name="Rey L."/>
            <person name="Imperial J."/>
            <person name="Ruiz-Argueso T."/>
            <person name="Martinez-Romero E."/>
        </authorList>
    </citation>
    <scope>NUCLEOTIDE SEQUENCE [LARGE SCALE GENOMIC DNA]</scope>
    <source>
        <strain evidence="2 3">LMTR 13</strain>
    </source>
</reference>
<dbReference type="CDD" id="cd06558">
    <property type="entry name" value="crotonase-like"/>
    <property type="match status" value="1"/>
</dbReference>
<dbReference type="AlphaFoldDB" id="A0A1B1UBJ0"/>
<evidence type="ECO:0000313" key="2">
    <source>
        <dbReference type="EMBL" id="ANW00135.1"/>
    </source>
</evidence>
<sequence>MNRPFPVEFRIEDSIAHVTLNRPEVGNAINAALVNEIVRIARICDSDKSVRVVLLTANGKMFCVGGDLTLFSSMGDQAEVQLKELADQLHKAISIFARMDAPLVIAVNGMAAGGGFSLCLTGDYVVAAESAKFTMAYTSAGLSPDGSSTYFLPRLVGIRKAQELMLLNRTLSAQEAAQWGLIALAVPDEKLNDEALAVCRSLVQGPRHAQSAVKRLLFCSLQNGLEEQMELEGHEISRAAASPEGREGIAAFIEKRRPRF</sequence>
<proteinExistence type="inferred from homology"/>
<accession>A0A1B1UBJ0</accession>
<dbReference type="STRING" id="1274631.LMTR13_08000"/>